<organism evidence="3 4">
    <name type="scientific">Triparma laevis f. longispina</name>
    <dbReference type="NCBI Taxonomy" id="1714387"/>
    <lineage>
        <taxon>Eukaryota</taxon>
        <taxon>Sar</taxon>
        <taxon>Stramenopiles</taxon>
        <taxon>Ochrophyta</taxon>
        <taxon>Bolidophyceae</taxon>
        <taxon>Parmales</taxon>
        <taxon>Triparmaceae</taxon>
        <taxon>Triparma</taxon>
    </lineage>
</organism>
<feature type="region of interest" description="Disordered" evidence="2">
    <location>
        <begin position="1838"/>
        <end position="1961"/>
    </location>
</feature>
<feature type="compositionally biased region" description="Low complexity" evidence="2">
    <location>
        <begin position="1920"/>
        <end position="1932"/>
    </location>
</feature>
<accession>A0A9W7KXL8</accession>
<dbReference type="PANTHER" id="PTHR48176">
    <property type="entry name" value="DDRGK DOMAIN-CONTAINING PROTEIN 1"/>
    <property type="match status" value="1"/>
</dbReference>
<dbReference type="Proteomes" id="UP001165122">
    <property type="component" value="Unassembled WGS sequence"/>
</dbReference>
<feature type="compositionally biased region" description="Polar residues" evidence="2">
    <location>
        <begin position="1838"/>
        <end position="1856"/>
    </location>
</feature>
<feature type="region of interest" description="Disordered" evidence="2">
    <location>
        <begin position="230"/>
        <end position="318"/>
    </location>
</feature>
<sequence>MSSLSFSTSPLRLSDIPNSTYVTERKTTNTPAGKGLSPPSQPLQTHELNDAYNVVMQRTWGTESSVPFYHSAKSNFDSTYRGTGRGRQSTSPPPAPSWGSGAGGFTDPGVVVSMSNDILKAKYQNDKIKNKFSRDAKKAAKLEADLEGMKVEKRRGTAVNSRLRAERNALISELSRLKTSGIRIDDEILEQCINHDIDYEKVYEEEDRDRLNFDANQKRERFDSSWRAREIDQDSTEGQIKSKRRKSKSRKSRSLSRSKKEKSYRHHHSHENLSTTESSLSSESDAGSSEEDKKKKKKHKSKSQSSLKVSDLEQTSNTREQLNTKVKFDIKVPIPAEVPESELKKIRGALAASIEEKKLLSDYVISLRGKIDKQGRSTLMARESEVVLGKVVKQLHSTVHLLNKSAARKRRNELRSMVFNRWSLFAVRNRKAKAVLRRAFKFNELSRNGRIARFKIEVKFRLWRLNTQLVAQNVLKLITKMKKHSGLLKSEENVKKMAAKFKQEAEDAARELKRKVEEEKEEIIRDKEREINEVKKFMLAQRTEFEKQLNSEKQEGEAKLVTQQSWLKLSQNSHRKSAAIRNVNRSTNKRLKRNYFRKLLLQTSMQTLTNKVNRMRSRTEANIFDLQSNFNFQSEDINNLRTDLALSTISSRIVTSAMTKLSKSYMRAVLKNWHACVNKLRLQKLHAFSRIFLTLAFAGRRRSLMRGFWKLLNSASVGRKTLIRALNSRKTVMLKTDAFRAFQTYAAKRQRAKYLLNKNAWDNVTRSFYKLLYFYDVGIKLKRQAMKRGVAVKKLLNKNRIKLLTGTFRLLIQNSTMCKRILTRAFNNWMLWKVTHTHLKTKLNNIILHKYKSTIKQSYLKWKVYMFRHVKKELTKSTIRIGHQIAANNLLLTHTVMSKRKTVQRWMNMTLGKAFKLWKSRFFDEVKSDKLVQSRQQHFNKFLKQKVFYNWLHYANSYSRGRAVFRRVYMRLMMRDTGRAFRTWVEGTVAVRKHRDGLLIKISRIYKIAKQRSAINMLKEQAADRSTKKATNLLRRQFELDREILFQKHRAEKQNIFKNALARGRICGVVYDCYVKLLRWGFRSVAKYGLGMKYTERIACDFSEKKRNTLLIRTWDHWLATISFRIKAFRVFFRVFKNKYKNMVGEAFGVWAKSTEVDRFRRRQITRVFSKVRHLKLSVGFNTWFHYCNNERLNYIKCVEEMWLRWMAFLIRRSRVKFLVVKLIGSSIKSLARHFFKFWHYVCMRKGDLERFEEDVLKTRTHIAHLRTRSEGLADRFHYHHHKTMKPQSLQKVFTALVEYLQQVKRRHKFIKHYIKKRGWREGRKVLVIWRKVTEERVYGKRFLCNMLKRHYKGTLVIVLEKWRDMVEHFKKVQVISEKNTETRARVRLESAFLGFHASLKQGRKGKRVGKILLRTAKKLVTKSWYTWRASTMRMRLISKSASEMQQQITTKVTSSSFQAWKNSIARTRNRNSSLDMAVSIGNRGNYRLHFFKWLKEARYLRVVANCEQKDWVLLQRVFFHMRVYKDKIAVSERSAMLGLSNMASRKMKGFAFRDWHRRALNMTKKIVTLQRVILKCAKATTTAAFLLWARMLQQDIVTKLRTASEMNMNRLRSDSSLEMVKVEKRYNDLKREAGIVLMMLSLKNVSSNLTTIFLGWKRFKTQVLKGKALEARKKMLLSRVKLSQKRRAWAKFGAVVREIRLSERDEKTLTIIWRVMKLHSFRRGWRGFVVNLERWRIWKAKKDIEKCRAMSVFCRLGFVNDVMDGQLVTAWRRWAMWAKGASTLEGIAAKIDAERKVWEEKLTLEKERGEGLLKAKEQELTNLKALALPYLSRRQSSSGVKTDSFSRRGSISMGMSLSRRGSTTASVTSTSTEKQRKKEEKEKKKKEEQARREQEELERKRKEEERKRLEQSQEEEKTQSQIADATAAAAAEAERKRLEQLKRQGESSDSDSDDDSKSFSTLLSASSGQLTLASAEVVARTNLVLSSLDMLTHHVFALIEEFAIRSQPHNHNTTNPMSNLMETVGWCARAIDNSAGDFMHEIGIEGFWEGGVHGGLWLKQINGDEETLTCGEHTANGDSLLTQFITHGAKEVQTHNLPCYGYNASVDLLGWVGTTGTGGDEFGAMGGPHLGGETPRGSRVRGFSTGVNTPHNITTPRNYKGGVDHQPGNQGGAFFGGRSLPEKQGKMLMMLLPVSVSGNVVGCIRVIKSISKKMVFDDQEGGDGEDEGEPEFTAIEESLFYVLSLLVGEGLGKLRSGEKAKEEKVKEMKKLMEGVREEARVEGEGVVEKKMKEEIGVVEAERDRMLQVFGGVVGKTDLGLLQGGLEVDKCVDYYKKKVEAEAMEKATLIGGGAATPVKKNEALESSMTLELLKTVLGSSMGGGGGVGGRTTDVGIKVERLEHQLWSVSHEKDRLAQLVSKLGTERAIYAGYNTDYRSSIQKLTEDLGTLSSYSKVLEAKVEKYRKEKRRAMRQVELLTEWKMEGEIFAEKLDDLEADINEV</sequence>
<feature type="coiled-coil region" evidence="1">
    <location>
        <begin position="491"/>
        <end position="555"/>
    </location>
</feature>
<feature type="region of interest" description="Disordered" evidence="2">
    <location>
        <begin position="1"/>
        <end position="45"/>
    </location>
</feature>
<feature type="compositionally biased region" description="Low complexity" evidence="2">
    <location>
        <begin position="272"/>
        <end position="287"/>
    </location>
</feature>
<feature type="compositionally biased region" description="Basic and acidic residues" evidence="2">
    <location>
        <begin position="1874"/>
        <end position="1919"/>
    </location>
</feature>
<reference evidence="4" key="1">
    <citation type="journal article" date="2023" name="Commun. Biol.">
        <title>Genome analysis of Parmales, the sister group of diatoms, reveals the evolutionary specialization of diatoms from phago-mixotrophs to photoautotrophs.</title>
        <authorList>
            <person name="Ban H."/>
            <person name="Sato S."/>
            <person name="Yoshikawa S."/>
            <person name="Yamada K."/>
            <person name="Nakamura Y."/>
            <person name="Ichinomiya M."/>
            <person name="Sato N."/>
            <person name="Blanc-Mathieu R."/>
            <person name="Endo H."/>
            <person name="Kuwata A."/>
            <person name="Ogata H."/>
        </authorList>
    </citation>
    <scope>NUCLEOTIDE SEQUENCE [LARGE SCALE GENOMIC DNA]</scope>
    <source>
        <strain evidence="4">NIES 3700</strain>
    </source>
</reference>
<evidence type="ECO:0000256" key="2">
    <source>
        <dbReference type="SAM" id="MobiDB-lite"/>
    </source>
</evidence>
<evidence type="ECO:0000313" key="4">
    <source>
        <dbReference type="Proteomes" id="UP001165122"/>
    </source>
</evidence>
<name>A0A9W7KXL8_9STRA</name>
<dbReference type="OrthoDB" id="206732at2759"/>
<feature type="compositionally biased region" description="Low complexity" evidence="2">
    <location>
        <begin position="1859"/>
        <end position="1873"/>
    </location>
</feature>
<keyword evidence="4" id="KW-1185">Reference proteome</keyword>
<evidence type="ECO:0000256" key="1">
    <source>
        <dbReference type="SAM" id="Coils"/>
    </source>
</evidence>
<feature type="compositionally biased region" description="Polar residues" evidence="2">
    <location>
        <begin position="1"/>
        <end position="22"/>
    </location>
</feature>
<dbReference type="EMBL" id="BRXW01000222">
    <property type="protein sequence ID" value="GMI14960.1"/>
    <property type="molecule type" value="Genomic_DNA"/>
</dbReference>
<dbReference type="PANTHER" id="PTHR48176:SF1">
    <property type="entry name" value="DDRGK DOMAIN-CONTAINING PROTEIN 1"/>
    <property type="match status" value="1"/>
</dbReference>
<gene>
    <name evidence="3" type="ORF">TrLO_g10418</name>
</gene>
<evidence type="ECO:0000313" key="3">
    <source>
        <dbReference type="EMBL" id="GMI14960.1"/>
    </source>
</evidence>
<protein>
    <submittedName>
        <fullName evidence="3">Uncharacterized protein</fullName>
    </submittedName>
</protein>
<keyword evidence="1" id="KW-0175">Coiled coil</keyword>
<feature type="region of interest" description="Disordered" evidence="2">
    <location>
        <begin position="79"/>
        <end position="103"/>
    </location>
</feature>
<feature type="compositionally biased region" description="Basic residues" evidence="2">
    <location>
        <begin position="241"/>
        <end position="269"/>
    </location>
</feature>
<dbReference type="GO" id="GO:0044389">
    <property type="term" value="F:ubiquitin-like protein ligase binding"/>
    <property type="evidence" value="ECO:0007669"/>
    <property type="project" value="TreeGrafter"/>
</dbReference>
<feature type="compositionally biased region" description="Basic and acidic residues" evidence="2">
    <location>
        <begin position="1933"/>
        <end position="1947"/>
    </location>
</feature>
<proteinExistence type="predicted"/>
<dbReference type="InterPro" id="IPR050899">
    <property type="entry name" value="DDRGK_domain-containing"/>
</dbReference>
<comment type="caution">
    <text evidence="3">The sequence shown here is derived from an EMBL/GenBank/DDBJ whole genome shotgun (WGS) entry which is preliminary data.</text>
</comment>